<evidence type="ECO:0000256" key="4">
    <source>
        <dbReference type="ARBA" id="ARBA00012723"/>
    </source>
</evidence>
<sequence>MLPLAAGAANVTSRNLTAALSRVGARGAFLGFSSPHCTYCAAHEPQYAAYAALAPDEALPPLLRVNAAREAALLRRHEVEELPALVLAWSHAWVHYTGAHHSASMAEFAASRLAPLVETLRGADALERVLEAERRPLDAELPARVLLLLFLRGVDDDDALDDLRLAARQLRSLRTDAPVRAAAVAAGAEVREEYGARRRWFSRAPAARLLLNGQLAGGEYLLDEADEPSAALGAWAARAALPLLGELKGATFAAYAATGLPMLLAFVHPRADSAALRRALRGVARRFRERLTAAWCDGERHEARMLALGLQPGVLPQVAINTQDGRRLPYAHGQPLTEQRLSQFVADFLGERLPPLPPPPPAPPAAEAPRGVVELAPDSFERAALDVRRDVLLQLYASRGCEACDRLTIYYSKVAERFAELHVDSVLVARLDVSRHPLPPHLKSVQLHSLPIILALPARRKDPPFAQFDGNARPKEMMYFLQRHASHPFELPPNPHLTREQHAMWKDQVAGLPREKVESAYEKLQRETGLTRDEL</sequence>
<reference evidence="9 10" key="1">
    <citation type="journal article" date="2024" name="Science">
        <title>Giant polyketide synthase enzymes in the biosynthesis of giant marine polyether toxins.</title>
        <authorList>
            <person name="Fallon T.R."/>
            <person name="Shende V.V."/>
            <person name="Wierzbicki I.H."/>
            <person name="Pendleton A.L."/>
            <person name="Watervoot N.F."/>
            <person name="Auber R.P."/>
            <person name="Gonzalez D.J."/>
            <person name="Wisecaver J.H."/>
            <person name="Moore B.S."/>
        </authorList>
    </citation>
    <scope>NUCLEOTIDE SEQUENCE [LARGE SCALE GENOMIC DNA]</scope>
    <source>
        <strain evidence="9 10">12B1</strain>
    </source>
</reference>
<accession>A0AB34JSJ5</accession>
<keyword evidence="5" id="KW-0256">Endoplasmic reticulum</keyword>
<keyword evidence="6" id="KW-0413">Isomerase</keyword>
<dbReference type="GO" id="GO:0005788">
    <property type="term" value="C:endoplasmic reticulum lumen"/>
    <property type="evidence" value="ECO:0007669"/>
    <property type="project" value="UniProtKB-SubCell"/>
</dbReference>
<dbReference type="AlphaFoldDB" id="A0AB34JSJ5"/>
<dbReference type="Proteomes" id="UP001515480">
    <property type="component" value="Unassembled WGS sequence"/>
</dbReference>
<name>A0AB34JSJ5_PRYPA</name>
<gene>
    <name evidence="9" type="ORF">AB1Y20_020039</name>
</gene>
<protein>
    <recommendedName>
        <fullName evidence="4">protein disulfide-isomerase</fullName>
        <ecNumber evidence="4">5.3.4.1</ecNumber>
    </recommendedName>
</protein>
<feature type="region of interest" description="Disordered" evidence="8">
    <location>
        <begin position="516"/>
        <end position="535"/>
    </location>
</feature>
<proteinExistence type="inferred from homology"/>
<dbReference type="CDD" id="cd02982">
    <property type="entry name" value="PDI_b'_family"/>
    <property type="match status" value="1"/>
</dbReference>
<comment type="similarity">
    <text evidence="3">Belongs to the protein disulfide isomerase family.</text>
</comment>
<evidence type="ECO:0000256" key="7">
    <source>
        <dbReference type="ARBA" id="ARBA00023284"/>
    </source>
</evidence>
<dbReference type="Gene3D" id="3.40.30.10">
    <property type="entry name" value="Glutaredoxin"/>
    <property type="match status" value="3"/>
</dbReference>
<dbReference type="GO" id="GO:0034976">
    <property type="term" value="P:response to endoplasmic reticulum stress"/>
    <property type="evidence" value="ECO:0007669"/>
    <property type="project" value="TreeGrafter"/>
</dbReference>
<keyword evidence="10" id="KW-1185">Reference proteome</keyword>
<evidence type="ECO:0000256" key="6">
    <source>
        <dbReference type="ARBA" id="ARBA00023235"/>
    </source>
</evidence>
<comment type="subcellular location">
    <subcellularLocation>
        <location evidence="2">Endoplasmic reticulum lumen</location>
    </subcellularLocation>
</comment>
<dbReference type="InterPro" id="IPR036249">
    <property type="entry name" value="Thioredoxin-like_sf"/>
</dbReference>
<dbReference type="EC" id="5.3.4.1" evidence="4"/>
<evidence type="ECO:0000313" key="9">
    <source>
        <dbReference type="EMBL" id="KAL1525168.1"/>
    </source>
</evidence>
<dbReference type="SUPFAM" id="SSF52833">
    <property type="entry name" value="Thioredoxin-like"/>
    <property type="match status" value="3"/>
</dbReference>
<dbReference type="Pfam" id="PF13848">
    <property type="entry name" value="Thioredoxin_6"/>
    <property type="match status" value="1"/>
</dbReference>
<evidence type="ECO:0000313" key="10">
    <source>
        <dbReference type="Proteomes" id="UP001515480"/>
    </source>
</evidence>
<comment type="caution">
    <text evidence="9">The sequence shown here is derived from an EMBL/GenBank/DDBJ whole genome shotgun (WGS) entry which is preliminary data.</text>
</comment>
<dbReference type="EMBL" id="JBGBPQ010000004">
    <property type="protein sequence ID" value="KAL1525168.1"/>
    <property type="molecule type" value="Genomic_DNA"/>
</dbReference>
<evidence type="ECO:0000256" key="5">
    <source>
        <dbReference type="ARBA" id="ARBA00022824"/>
    </source>
</evidence>
<evidence type="ECO:0000256" key="8">
    <source>
        <dbReference type="SAM" id="MobiDB-lite"/>
    </source>
</evidence>
<dbReference type="GO" id="GO:0003756">
    <property type="term" value="F:protein disulfide isomerase activity"/>
    <property type="evidence" value="ECO:0007669"/>
    <property type="project" value="UniProtKB-EC"/>
</dbReference>
<evidence type="ECO:0000256" key="1">
    <source>
        <dbReference type="ARBA" id="ARBA00001182"/>
    </source>
</evidence>
<evidence type="ECO:0000256" key="2">
    <source>
        <dbReference type="ARBA" id="ARBA00004319"/>
    </source>
</evidence>
<dbReference type="GO" id="GO:0006457">
    <property type="term" value="P:protein folding"/>
    <property type="evidence" value="ECO:0007669"/>
    <property type="project" value="TreeGrafter"/>
</dbReference>
<dbReference type="PANTHER" id="PTHR18929">
    <property type="entry name" value="PROTEIN DISULFIDE ISOMERASE"/>
    <property type="match status" value="1"/>
</dbReference>
<comment type="catalytic activity">
    <reaction evidence="1">
        <text>Catalyzes the rearrangement of -S-S- bonds in proteins.</text>
        <dbReference type="EC" id="5.3.4.1"/>
    </reaction>
</comment>
<evidence type="ECO:0000256" key="3">
    <source>
        <dbReference type="ARBA" id="ARBA00006347"/>
    </source>
</evidence>
<organism evidence="9 10">
    <name type="scientific">Prymnesium parvum</name>
    <name type="common">Toxic golden alga</name>
    <dbReference type="NCBI Taxonomy" id="97485"/>
    <lineage>
        <taxon>Eukaryota</taxon>
        <taxon>Haptista</taxon>
        <taxon>Haptophyta</taxon>
        <taxon>Prymnesiophyceae</taxon>
        <taxon>Prymnesiales</taxon>
        <taxon>Prymnesiaceae</taxon>
        <taxon>Prymnesium</taxon>
    </lineage>
</organism>
<keyword evidence="7" id="KW-0676">Redox-active center</keyword>
<dbReference type="PANTHER" id="PTHR18929:SF132">
    <property type="entry name" value="PROTEIN DISULFIDE-ISOMERASE A3"/>
    <property type="match status" value="1"/>
</dbReference>